<protein>
    <recommendedName>
        <fullName evidence="4">SD-repeat containing protein B domain-containing protein</fullName>
    </recommendedName>
</protein>
<evidence type="ECO:0000313" key="3">
    <source>
        <dbReference type="Proteomes" id="UP000002366"/>
    </source>
</evidence>
<dbReference type="STRING" id="572547.Amico_1866"/>
<feature type="signal peptide" evidence="1">
    <location>
        <begin position="1"/>
        <end position="29"/>
    </location>
</feature>
<dbReference type="eggNOG" id="COG4932">
    <property type="taxonomic scope" value="Bacteria"/>
</dbReference>
<gene>
    <name evidence="2" type="ordered locus">Amico_1866</name>
</gene>
<dbReference type="RefSeq" id="WP_013049241.1">
    <property type="nucleotide sequence ID" value="NC_014011.1"/>
</dbReference>
<accession>D5EHE7</accession>
<feature type="chain" id="PRO_5003070670" description="SD-repeat containing protein B domain-containing protein" evidence="1">
    <location>
        <begin position="30"/>
        <end position="949"/>
    </location>
</feature>
<proteinExistence type="predicted"/>
<organism evidence="2 3">
    <name type="scientific">Aminobacterium colombiense (strain DSM 12261 / ALA-1)</name>
    <dbReference type="NCBI Taxonomy" id="572547"/>
    <lineage>
        <taxon>Bacteria</taxon>
        <taxon>Thermotogati</taxon>
        <taxon>Synergistota</taxon>
        <taxon>Synergistia</taxon>
        <taxon>Synergistales</taxon>
        <taxon>Aminobacteriaceae</taxon>
        <taxon>Aminobacterium</taxon>
    </lineage>
</organism>
<dbReference type="SUPFAM" id="SSF49478">
    <property type="entry name" value="Cna protein B-type domain"/>
    <property type="match status" value="1"/>
</dbReference>
<reference evidence="2 3" key="1">
    <citation type="journal article" date="2010" name="Stand. Genomic Sci.">
        <title>Complete genome sequence of Aminobacterium colombiense type strain (ALA-1).</title>
        <authorList>
            <person name="Chertkov O."/>
            <person name="Sikorski J."/>
            <person name="Brambilla E."/>
            <person name="Lapidus A."/>
            <person name="Copeland A."/>
            <person name="Glavina Del Rio T."/>
            <person name="Nolan M."/>
            <person name="Lucas S."/>
            <person name="Tice H."/>
            <person name="Cheng J.F."/>
            <person name="Han C."/>
            <person name="Detter J.C."/>
            <person name="Bruce D."/>
            <person name="Tapia R."/>
            <person name="Goodwin L."/>
            <person name="Pitluck S."/>
            <person name="Liolios K."/>
            <person name="Ivanova N."/>
            <person name="Mavromatis K."/>
            <person name="Ovchinnikova G."/>
            <person name="Pati A."/>
            <person name="Chen A."/>
            <person name="Palaniappan K."/>
            <person name="Land M."/>
            <person name="Hauser L."/>
            <person name="Chang Y.J."/>
            <person name="Jeffries C.D."/>
            <person name="Spring S."/>
            <person name="Rohde M."/>
            <person name="Goker M."/>
            <person name="Bristow J."/>
            <person name="Eisen J.A."/>
            <person name="Markowitz V."/>
            <person name="Hugenholtz P."/>
            <person name="Kyrpides N.C."/>
            <person name="Klenk H.P."/>
        </authorList>
    </citation>
    <scope>NUCLEOTIDE SEQUENCE [LARGE SCALE GENOMIC DNA]</scope>
    <source>
        <strain evidence="3">DSM 12261 / ALA-1</strain>
    </source>
</reference>
<keyword evidence="1" id="KW-0732">Signal</keyword>
<sequence>MTKIGQKGVIKALFCFVLFIWLSSSLAWAQAKGYGVEVRARSSLHTSTQPGRIISVSVLITSYQPSLETFIEEIGLPEGWQPLMPPGRFSIPARGSVSRVVAFQIPPSAQAKDYEVVYSVKSRRDYGVHDEEIFTVSILAVEGTEIVLVKKPVAIIGGQHYEVDLQLINKSNTTRTYFLHLPDRDERYPATITPTETTLDPGKSADLKLKGRIFEGTTSRYHFVEVQAVATGDEGPISTSVIVDLDVIPRGGGELDIFHVLPTELVISAMGNSEGDGANIEWSGWGYLDEERTRWIEFLFRGPDVNEYGIYGDIDEYWLNYFTETFDLYLGDQGYPLSRLTSLGSYGRGLGFAIKPVELGWGGGAHFLKSRWGYPDKKEFGFYISQKIRSDLEVRLNMLQKERKAYGKKPDMKDTLWTVSAEYRPWAHTLLELEYGLCDTDRVEALDDDKAYRIYLRGRMNGNIPYSIARIRAGTDFWGYYHDYDYTSATIGYPFSDRLQGNISWYQYKDNLNLRRPEGTTQTYEELLQVYFDYELANGWYFTVGYDSFSMEDRLLPAEYDYCEDSWWLRIGRTMDRYSYSFEARYADQEDRFGGESGSAWNYNVFISYQLTPDLYVSIYGGFGDNEVLAASYLMRASDNRGISLVWDVNPTLKLSFWYTRYSYERDYADNSEQYEFIAEQTFKNENVLRFRIQRNDYRGDMETSYSVSYVIPIDIKLAKKKNVGVLQGLVYETVDGEKRGISQVVLKLEGETSVTDEKGMFLFPALLPGTYLLEVDRASVGNRVPDQRVPITVEIAGYGEITSMDIGITDGASLNGMVVLVDPDSGKESVSSIEGEKGYVVGDTLKQDGTLEAGGLQSVLVEMANGDEVHRRLTDSWGRFLFEGLRPGKWVLKIYDINIPSSYRLEKPEQTLEIAPGDNLILEAKVLPRKRTIRFIEEGRVVMKRGEK</sequence>
<dbReference type="Proteomes" id="UP000002366">
    <property type="component" value="Chromosome"/>
</dbReference>
<evidence type="ECO:0000313" key="2">
    <source>
        <dbReference type="EMBL" id="ADE57979.1"/>
    </source>
</evidence>
<dbReference type="SUPFAM" id="SSF56935">
    <property type="entry name" value="Porins"/>
    <property type="match status" value="1"/>
</dbReference>
<evidence type="ECO:0000256" key="1">
    <source>
        <dbReference type="SAM" id="SignalP"/>
    </source>
</evidence>
<dbReference type="AlphaFoldDB" id="D5EHE7"/>
<dbReference type="HOGENOM" id="CLU_312544_0_0_0"/>
<dbReference type="EMBL" id="CP001997">
    <property type="protein sequence ID" value="ADE57979.1"/>
    <property type="molecule type" value="Genomic_DNA"/>
</dbReference>
<name>D5EHE7_AMICL</name>
<dbReference type="KEGG" id="aco:Amico_1866"/>
<keyword evidence="3" id="KW-1185">Reference proteome</keyword>
<dbReference type="OrthoDB" id="68at2"/>
<evidence type="ECO:0008006" key="4">
    <source>
        <dbReference type="Google" id="ProtNLM"/>
    </source>
</evidence>